<dbReference type="SUPFAM" id="SSF53756">
    <property type="entry name" value="UDP-Glycosyltransferase/glycogen phosphorylase"/>
    <property type="match status" value="1"/>
</dbReference>
<dbReference type="InterPro" id="IPR028098">
    <property type="entry name" value="Glyco_trans_4-like_N"/>
</dbReference>
<comment type="caution">
    <text evidence="4">The sequence shown here is derived from an EMBL/GenBank/DDBJ whole genome shotgun (WGS) entry which is preliminary data.</text>
</comment>
<accession>A0ABR9RTA9</accession>
<keyword evidence="2" id="KW-0808">Transferase</keyword>
<organism evidence="4 5">
    <name type="scientific">Nocardioides malaquae</name>
    <dbReference type="NCBI Taxonomy" id="2773426"/>
    <lineage>
        <taxon>Bacteria</taxon>
        <taxon>Bacillati</taxon>
        <taxon>Actinomycetota</taxon>
        <taxon>Actinomycetes</taxon>
        <taxon>Propionibacteriales</taxon>
        <taxon>Nocardioidaceae</taxon>
        <taxon>Nocardioides</taxon>
    </lineage>
</organism>
<keyword evidence="1" id="KW-0328">Glycosyltransferase</keyword>
<evidence type="ECO:0000259" key="3">
    <source>
        <dbReference type="Pfam" id="PF13439"/>
    </source>
</evidence>
<proteinExistence type="predicted"/>
<protein>
    <submittedName>
        <fullName evidence="4">Glycosyltransferase</fullName>
    </submittedName>
</protein>
<evidence type="ECO:0000313" key="4">
    <source>
        <dbReference type="EMBL" id="MBE7324832.1"/>
    </source>
</evidence>
<evidence type="ECO:0000313" key="5">
    <source>
        <dbReference type="Proteomes" id="UP000756387"/>
    </source>
</evidence>
<sequence>MATVHPRGDQRVLKTIRSLEAARFAVTVIWLGEQDATLDLGAAREEVLPNPNRTLARVATTPRLFWRALRARGDVFYCHDFYMLPFAYIWRRFGRRRRVVFDSHEFYEDLYASKIPLRSPRLRAKVARWLVERTVAPADAFFLVADGMITDSRPEKPVYLTPNFPSRSLLGKETQGSSEREVRRMIHSGTISSSYGLEDLVMAARLAEDKGLDVEIHVVERYLNSADEQWFKDVLHKHGHPAPIRLVAPVKASEMGRLLARYGAGFSLIRHVGQNPRAVPTKLYEYALYGLHIIGSDLPAQAEFLRTQPGVLGRSYAAGDSSSLLAAIEDYLDHGVDNDVRDRASALTFNTLSWEATCEPSFRELAELWYGDR</sequence>
<evidence type="ECO:0000256" key="2">
    <source>
        <dbReference type="ARBA" id="ARBA00022679"/>
    </source>
</evidence>
<reference evidence="4 5" key="1">
    <citation type="submission" date="2020-10" db="EMBL/GenBank/DDBJ databases">
        <title>Nocardioides sp. isolated from sludge.</title>
        <authorList>
            <person name="Zhang X."/>
        </authorList>
    </citation>
    <scope>NUCLEOTIDE SEQUENCE [LARGE SCALE GENOMIC DNA]</scope>
    <source>
        <strain evidence="4 5">Y6</strain>
    </source>
</reference>
<dbReference type="Pfam" id="PF13439">
    <property type="entry name" value="Glyco_transf_4"/>
    <property type="match status" value="1"/>
</dbReference>
<name>A0ABR9RTA9_9ACTN</name>
<dbReference type="EMBL" id="JADCSA010000007">
    <property type="protein sequence ID" value="MBE7324832.1"/>
    <property type="molecule type" value="Genomic_DNA"/>
</dbReference>
<dbReference type="Proteomes" id="UP000756387">
    <property type="component" value="Unassembled WGS sequence"/>
</dbReference>
<dbReference type="Gene3D" id="3.40.50.2000">
    <property type="entry name" value="Glycogen Phosphorylase B"/>
    <property type="match status" value="1"/>
</dbReference>
<keyword evidence="5" id="KW-1185">Reference proteome</keyword>
<feature type="domain" description="Glycosyltransferase subfamily 4-like N-terminal" evidence="3">
    <location>
        <begin position="12"/>
        <end position="147"/>
    </location>
</feature>
<evidence type="ECO:0000256" key="1">
    <source>
        <dbReference type="ARBA" id="ARBA00022676"/>
    </source>
</evidence>
<gene>
    <name evidence="4" type="ORF">IEQ44_09210</name>
</gene>